<sequence>MPKMTKNVPIAEGAGVRVISPQREHRAMRKDIRVQIYYPPPVRGRKELTCCSDPVPAVQRKQFQALRQLEILRELANVQEAGSLEAGAADAPMQTLRVDQDWYGMFGLESSAAFTLINREKAFDILGVQSATTRNAFVLESDAIKRHFDTTKVILMTLKEFLATVVV</sequence>
<dbReference type="Proteomes" id="UP001138500">
    <property type="component" value="Unassembled WGS sequence"/>
</dbReference>
<proteinExistence type="predicted"/>
<reference evidence="1 2" key="2">
    <citation type="journal article" date="2021" name="Curr. Genet.">
        <title>Genetic response to nitrogen starvation in the aggressive Eucalyptus foliar pathogen Teratosphaeria destructans.</title>
        <authorList>
            <person name="Havenga M."/>
            <person name="Wingfield B.D."/>
            <person name="Wingfield M.J."/>
            <person name="Dreyer L.L."/>
            <person name="Roets F."/>
            <person name="Aylward J."/>
        </authorList>
    </citation>
    <scope>NUCLEOTIDE SEQUENCE [LARGE SCALE GENOMIC DNA]</scope>
    <source>
        <strain evidence="1">CMW44962</strain>
    </source>
</reference>
<accession>A0A9W7SR36</accession>
<evidence type="ECO:0000313" key="2">
    <source>
        <dbReference type="Proteomes" id="UP001138500"/>
    </source>
</evidence>
<dbReference type="AlphaFoldDB" id="A0A9W7SR36"/>
<gene>
    <name evidence="1" type="ORF">Tdes44962_MAKER03031</name>
</gene>
<reference evidence="1 2" key="1">
    <citation type="journal article" date="2018" name="IMA Fungus">
        <title>IMA Genome-F 10: Nine draft genome sequences of Claviceps purpurea s.lat., including C. arundinis, C. humidiphila, and C. cf. spartinae, pseudomolecules for the pitch canker pathogen Fusarium circinatum, draft genome of Davidsoniella eucalypti, Grosmannia galeiformis, Quambalaria eucalypti, and Teratosphaeria destructans.</title>
        <authorList>
            <person name="Wingfield B.D."/>
            <person name="Liu M."/>
            <person name="Nguyen H.D."/>
            <person name="Lane F.A."/>
            <person name="Morgan S.W."/>
            <person name="De Vos L."/>
            <person name="Wilken P.M."/>
            <person name="Duong T.A."/>
            <person name="Aylward J."/>
            <person name="Coetzee M.P."/>
            <person name="Dadej K."/>
            <person name="De Beer Z.W."/>
            <person name="Findlay W."/>
            <person name="Havenga M."/>
            <person name="Kolarik M."/>
            <person name="Menzies J.G."/>
            <person name="Naidoo K."/>
            <person name="Pochopski O."/>
            <person name="Shoukouhi P."/>
            <person name="Santana Q.C."/>
            <person name="Seifert K.A."/>
            <person name="Soal N."/>
            <person name="Steenkamp E.T."/>
            <person name="Tatham C.T."/>
            <person name="van der Nest M.A."/>
            <person name="Wingfield M.J."/>
        </authorList>
    </citation>
    <scope>NUCLEOTIDE SEQUENCE [LARGE SCALE GENOMIC DNA]</scope>
    <source>
        <strain evidence="1">CMW44962</strain>
    </source>
</reference>
<evidence type="ECO:0000313" key="1">
    <source>
        <dbReference type="EMBL" id="KAH9827221.1"/>
    </source>
</evidence>
<organism evidence="1 2">
    <name type="scientific">Teratosphaeria destructans</name>
    <dbReference type="NCBI Taxonomy" id="418781"/>
    <lineage>
        <taxon>Eukaryota</taxon>
        <taxon>Fungi</taxon>
        <taxon>Dikarya</taxon>
        <taxon>Ascomycota</taxon>
        <taxon>Pezizomycotina</taxon>
        <taxon>Dothideomycetes</taxon>
        <taxon>Dothideomycetidae</taxon>
        <taxon>Mycosphaerellales</taxon>
        <taxon>Teratosphaeriaceae</taxon>
        <taxon>Teratosphaeria</taxon>
    </lineage>
</organism>
<dbReference type="EMBL" id="RIBY02001901">
    <property type="protein sequence ID" value="KAH9827221.1"/>
    <property type="molecule type" value="Genomic_DNA"/>
</dbReference>
<comment type="caution">
    <text evidence="1">The sequence shown here is derived from an EMBL/GenBank/DDBJ whole genome shotgun (WGS) entry which is preliminary data.</text>
</comment>
<protein>
    <submittedName>
        <fullName evidence="1">Uncharacterized protein</fullName>
    </submittedName>
</protein>
<name>A0A9W7SR36_9PEZI</name>
<keyword evidence="2" id="KW-1185">Reference proteome</keyword>